<dbReference type="Proteomes" id="UP000006327">
    <property type="component" value="Unassembled WGS sequence"/>
</dbReference>
<dbReference type="Gene3D" id="3.30.1320.10">
    <property type="match status" value="1"/>
</dbReference>
<dbReference type="NCBIfam" id="TIGR00002">
    <property type="entry name" value="S16"/>
    <property type="match status" value="1"/>
</dbReference>
<dbReference type="STRING" id="493475.GARC_3193"/>
<keyword evidence="2 3" id="KW-0687">Ribonucleoprotein</keyword>
<dbReference type="GO" id="GO:0003735">
    <property type="term" value="F:structural constituent of ribosome"/>
    <property type="evidence" value="ECO:0007669"/>
    <property type="project" value="InterPro"/>
</dbReference>
<dbReference type="PANTHER" id="PTHR12919">
    <property type="entry name" value="30S RIBOSOMAL PROTEIN S16"/>
    <property type="match status" value="1"/>
</dbReference>
<proteinExistence type="inferred from homology"/>
<evidence type="ECO:0000256" key="3">
    <source>
        <dbReference type="HAMAP-Rule" id="MF_00385"/>
    </source>
</evidence>
<name>K6YPQ0_9ALTE</name>
<keyword evidence="1 3" id="KW-0689">Ribosomal protein</keyword>
<dbReference type="EMBL" id="BAEO01000047">
    <property type="protein sequence ID" value="GAC20152.1"/>
    <property type="molecule type" value="Genomic_DNA"/>
</dbReference>
<keyword evidence="5" id="KW-1185">Reference proteome</keyword>
<dbReference type="eggNOG" id="COG0228">
    <property type="taxonomic scope" value="Bacteria"/>
</dbReference>
<reference evidence="4 5" key="1">
    <citation type="journal article" date="2017" name="Antonie Van Leeuwenhoek">
        <title>Rhizobium rhizosphaerae sp. nov., a novel species isolated from rice rhizosphere.</title>
        <authorList>
            <person name="Zhao J.J."/>
            <person name="Zhang J."/>
            <person name="Zhang R.J."/>
            <person name="Zhang C.W."/>
            <person name="Yin H.Q."/>
            <person name="Zhang X.X."/>
        </authorList>
    </citation>
    <scope>NUCLEOTIDE SEQUENCE [LARGE SCALE GENOMIC DNA]</scope>
    <source>
        <strain evidence="4 5">BSs20135</strain>
    </source>
</reference>
<dbReference type="PANTHER" id="PTHR12919:SF20">
    <property type="entry name" value="SMALL RIBOSOMAL SUBUNIT PROTEIN BS16M"/>
    <property type="match status" value="1"/>
</dbReference>
<comment type="caution">
    <text evidence="4">The sequence shown here is derived from an EMBL/GenBank/DDBJ whole genome shotgun (WGS) entry which is preliminary data.</text>
</comment>
<dbReference type="OrthoDB" id="9807878at2"/>
<sequence>MVTIRLQRGGAKKRPFYQVVVADSRRSRDGRFIENIGFFNPTAMGQEERLRLDLGRIEHWVGVGAGLSDRVARLVKDAQKAAA</sequence>
<dbReference type="Pfam" id="PF00886">
    <property type="entry name" value="Ribosomal_S16"/>
    <property type="match status" value="1"/>
</dbReference>
<dbReference type="HAMAP" id="MF_00385">
    <property type="entry name" value="Ribosomal_bS16"/>
    <property type="match status" value="1"/>
</dbReference>
<dbReference type="GO" id="GO:0006412">
    <property type="term" value="P:translation"/>
    <property type="evidence" value="ECO:0007669"/>
    <property type="project" value="UniProtKB-UniRule"/>
</dbReference>
<dbReference type="InterPro" id="IPR000307">
    <property type="entry name" value="Ribosomal_bS16"/>
</dbReference>
<dbReference type="InterPro" id="IPR023803">
    <property type="entry name" value="Ribosomal_bS16_dom_sf"/>
</dbReference>
<dbReference type="FunFam" id="3.30.1320.10:FF:000001">
    <property type="entry name" value="30S ribosomal protein S16"/>
    <property type="match status" value="1"/>
</dbReference>
<accession>K6YPQ0</accession>
<evidence type="ECO:0000256" key="2">
    <source>
        <dbReference type="ARBA" id="ARBA00023274"/>
    </source>
</evidence>
<dbReference type="RefSeq" id="WP_007621765.1">
    <property type="nucleotide sequence ID" value="NZ_BAEO01000047.1"/>
</dbReference>
<organism evidence="4 5">
    <name type="scientific">Paraglaciecola arctica BSs20135</name>
    <dbReference type="NCBI Taxonomy" id="493475"/>
    <lineage>
        <taxon>Bacteria</taxon>
        <taxon>Pseudomonadati</taxon>
        <taxon>Pseudomonadota</taxon>
        <taxon>Gammaproteobacteria</taxon>
        <taxon>Alteromonadales</taxon>
        <taxon>Alteromonadaceae</taxon>
        <taxon>Paraglaciecola</taxon>
    </lineage>
</organism>
<comment type="similarity">
    <text evidence="3">Belongs to the bacterial ribosomal protein bS16 family.</text>
</comment>
<evidence type="ECO:0000313" key="4">
    <source>
        <dbReference type="EMBL" id="GAC20152.1"/>
    </source>
</evidence>
<dbReference type="AlphaFoldDB" id="K6YPQ0"/>
<gene>
    <name evidence="3 4" type="primary">rpsP</name>
    <name evidence="4" type="ORF">GARC_3193</name>
</gene>
<dbReference type="SUPFAM" id="SSF54565">
    <property type="entry name" value="Ribosomal protein S16"/>
    <property type="match status" value="1"/>
</dbReference>
<evidence type="ECO:0000256" key="1">
    <source>
        <dbReference type="ARBA" id="ARBA00022980"/>
    </source>
</evidence>
<dbReference type="GO" id="GO:0005737">
    <property type="term" value="C:cytoplasm"/>
    <property type="evidence" value="ECO:0007669"/>
    <property type="project" value="UniProtKB-ARBA"/>
</dbReference>
<dbReference type="GO" id="GO:0015935">
    <property type="term" value="C:small ribosomal subunit"/>
    <property type="evidence" value="ECO:0007669"/>
    <property type="project" value="TreeGrafter"/>
</dbReference>
<evidence type="ECO:0000313" key="5">
    <source>
        <dbReference type="Proteomes" id="UP000006327"/>
    </source>
</evidence>
<protein>
    <recommendedName>
        <fullName evidence="3">Small ribosomal subunit protein bS16</fullName>
    </recommendedName>
</protein>